<name>A0A2Z7DFI9_9LAMI</name>
<accession>A0A2Z7DFI9</accession>
<dbReference type="EMBL" id="KQ988223">
    <property type="protein sequence ID" value="KZV56184.1"/>
    <property type="molecule type" value="Genomic_DNA"/>
</dbReference>
<reference evidence="11 12" key="1">
    <citation type="journal article" date="2015" name="Proc. Natl. Acad. Sci. U.S.A.">
        <title>The resurrection genome of Boea hygrometrica: A blueprint for survival of dehydration.</title>
        <authorList>
            <person name="Xiao L."/>
            <person name="Yang G."/>
            <person name="Zhang L."/>
            <person name="Yang X."/>
            <person name="Zhao S."/>
            <person name="Ji Z."/>
            <person name="Zhou Q."/>
            <person name="Hu M."/>
            <person name="Wang Y."/>
            <person name="Chen M."/>
            <person name="Xu Y."/>
            <person name="Jin H."/>
            <person name="Xiao X."/>
            <person name="Hu G."/>
            <person name="Bao F."/>
            <person name="Hu Y."/>
            <person name="Wan P."/>
            <person name="Li L."/>
            <person name="Deng X."/>
            <person name="Kuang T."/>
            <person name="Xiang C."/>
            <person name="Zhu J.K."/>
            <person name="Oliver M.J."/>
            <person name="He Y."/>
        </authorList>
    </citation>
    <scope>NUCLEOTIDE SEQUENCE [LARGE SCALE GENOMIC DNA]</scope>
    <source>
        <strain evidence="12">cv. XS01</strain>
    </source>
</reference>
<keyword evidence="5 8" id="KW-1133">Transmembrane helix</keyword>
<keyword evidence="9" id="KW-0732">Signal</keyword>
<dbReference type="AlphaFoldDB" id="A0A2Z7DFI9"/>
<feature type="domain" description="Protein kinase" evidence="10">
    <location>
        <begin position="412"/>
        <end position="681"/>
    </location>
</feature>
<keyword evidence="6 8" id="KW-0472">Membrane</keyword>
<dbReference type="InterPro" id="IPR001245">
    <property type="entry name" value="Ser-Thr/Tyr_kinase_cat_dom"/>
</dbReference>
<evidence type="ECO:0000256" key="8">
    <source>
        <dbReference type="SAM" id="Phobius"/>
    </source>
</evidence>
<dbReference type="InterPro" id="IPR032675">
    <property type="entry name" value="LRR_dom_sf"/>
</dbReference>
<dbReference type="Gene3D" id="3.80.10.10">
    <property type="entry name" value="Ribonuclease Inhibitor"/>
    <property type="match status" value="2"/>
</dbReference>
<feature type="chain" id="PRO_5016386354" evidence="9">
    <location>
        <begin position="18"/>
        <end position="685"/>
    </location>
</feature>
<evidence type="ECO:0000256" key="6">
    <source>
        <dbReference type="ARBA" id="ARBA00023136"/>
    </source>
</evidence>
<dbReference type="GO" id="GO:0004672">
    <property type="term" value="F:protein kinase activity"/>
    <property type="evidence" value="ECO:0007669"/>
    <property type="project" value="InterPro"/>
</dbReference>
<dbReference type="InterPro" id="IPR046959">
    <property type="entry name" value="PRK1-6/SRF4-like"/>
</dbReference>
<keyword evidence="4" id="KW-0677">Repeat</keyword>
<dbReference type="OrthoDB" id="1394818at2759"/>
<evidence type="ECO:0000256" key="7">
    <source>
        <dbReference type="SAM" id="MobiDB-lite"/>
    </source>
</evidence>
<dbReference type="Proteomes" id="UP000250235">
    <property type="component" value="Unassembled WGS sequence"/>
</dbReference>
<dbReference type="Gene3D" id="1.10.510.10">
    <property type="entry name" value="Transferase(Phosphotransferase) domain 1"/>
    <property type="match status" value="2"/>
</dbReference>
<dbReference type="InterPro" id="IPR000719">
    <property type="entry name" value="Prot_kinase_dom"/>
</dbReference>
<evidence type="ECO:0000256" key="4">
    <source>
        <dbReference type="ARBA" id="ARBA00022737"/>
    </source>
</evidence>
<evidence type="ECO:0000256" key="5">
    <source>
        <dbReference type="ARBA" id="ARBA00022989"/>
    </source>
</evidence>
<dbReference type="GO" id="GO:0005524">
    <property type="term" value="F:ATP binding"/>
    <property type="evidence" value="ECO:0007669"/>
    <property type="project" value="InterPro"/>
</dbReference>
<dbReference type="Gene3D" id="3.30.200.20">
    <property type="entry name" value="Phosphorylase Kinase, domain 1"/>
    <property type="match status" value="1"/>
</dbReference>
<comment type="subcellular location">
    <subcellularLocation>
        <location evidence="1">Membrane</location>
    </subcellularLocation>
</comment>
<dbReference type="InterPro" id="IPR011009">
    <property type="entry name" value="Kinase-like_dom_sf"/>
</dbReference>
<dbReference type="InterPro" id="IPR001611">
    <property type="entry name" value="Leu-rich_rpt"/>
</dbReference>
<evidence type="ECO:0000313" key="11">
    <source>
        <dbReference type="EMBL" id="KZV56184.1"/>
    </source>
</evidence>
<dbReference type="PANTHER" id="PTHR48007">
    <property type="entry name" value="LEUCINE-RICH REPEAT RECEPTOR-LIKE PROTEIN KINASE PXC1"/>
    <property type="match status" value="1"/>
</dbReference>
<protein>
    <submittedName>
        <fullName evidence="11">Receptor kinase</fullName>
    </submittedName>
</protein>
<dbReference type="PRINTS" id="PR00019">
    <property type="entry name" value="LEURICHRPT"/>
</dbReference>
<feature type="transmembrane region" description="Helical" evidence="8">
    <location>
        <begin position="316"/>
        <end position="339"/>
    </location>
</feature>
<dbReference type="PANTHER" id="PTHR48007:SF84">
    <property type="entry name" value="(WILD MALAYSIAN BANANA) HYPOTHETICAL PROTEIN"/>
    <property type="match status" value="1"/>
</dbReference>
<feature type="region of interest" description="Disordered" evidence="7">
    <location>
        <begin position="281"/>
        <end position="306"/>
    </location>
</feature>
<dbReference type="PROSITE" id="PS51450">
    <property type="entry name" value="LRR"/>
    <property type="match status" value="1"/>
</dbReference>
<keyword evidence="2" id="KW-0433">Leucine-rich repeat</keyword>
<dbReference type="GO" id="GO:0016020">
    <property type="term" value="C:membrane"/>
    <property type="evidence" value="ECO:0007669"/>
    <property type="project" value="UniProtKB-SubCell"/>
</dbReference>
<feature type="compositionally biased region" description="Basic residues" evidence="7">
    <location>
        <begin position="295"/>
        <end position="306"/>
    </location>
</feature>
<keyword evidence="12" id="KW-1185">Reference proteome</keyword>
<keyword evidence="11" id="KW-0808">Transferase</keyword>
<evidence type="ECO:0000313" key="12">
    <source>
        <dbReference type="Proteomes" id="UP000250235"/>
    </source>
</evidence>
<dbReference type="FunFam" id="3.30.200.20:FF:000466">
    <property type="entry name" value="Putative LRR receptor-like serine/threonine-protein kinase"/>
    <property type="match status" value="1"/>
</dbReference>
<organism evidence="11 12">
    <name type="scientific">Dorcoceras hygrometricum</name>
    <dbReference type="NCBI Taxonomy" id="472368"/>
    <lineage>
        <taxon>Eukaryota</taxon>
        <taxon>Viridiplantae</taxon>
        <taxon>Streptophyta</taxon>
        <taxon>Embryophyta</taxon>
        <taxon>Tracheophyta</taxon>
        <taxon>Spermatophyta</taxon>
        <taxon>Magnoliopsida</taxon>
        <taxon>eudicotyledons</taxon>
        <taxon>Gunneridae</taxon>
        <taxon>Pentapetalae</taxon>
        <taxon>asterids</taxon>
        <taxon>lamiids</taxon>
        <taxon>Lamiales</taxon>
        <taxon>Gesneriaceae</taxon>
        <taxon>Didymocarpoideae</taxon>
        <taxon>Trichosporeae</taxon>
        <taxon>Loxocarpinae</taxon>
        <taxon>Dorcoceras</taxon>
    </lineage>
</organism>
<keyword evidence="3 8" id="KW-0812">Transmembrane</keyword>
<gene>
    <name evidence="11" type="ORF">F511_24001</name>
</gene>
<evidence type="ECO:0000256" key="1">
    <source>
        <dbReference type="ARBA" id="ARBA00004370"/>
    </source>
</evidence>
<proteinExistence type="predicted"/>
<dbReference type="Pfam" id="PF07714">
    <property type="entry name" value="PK_Tyr_Ser-Thr"/>
    <property type="match status" value="1"/>
</dbReference>
<feature type="signal peptide" evidence="9">
    <location>
        <begin position="1"/>
        <end position="17"/>
    </location>
</feature>
<keyword evidence="11" id="KW-0675">Receptor</keyword>
<keyword evidence="11" id="KW-0418">Kinase</keyword>
<evidence type="ECO:0000259" key="10">
    <source>
        <dbReference type="PROSITE" id="PS50011"/>
    </source>
</evidence>
<dbReference type="SUPFAM" id="SSF52058">
    <property type="entry name" value="L domain-like"/>
    <property type="match status" value="1"/>
</dbReference>
<evidence type="ECO:0000256" key="2">
    <source>
        <dbReference type="ARBA" id="ARBA00022614"/>
    </source>
</evidence>
<evidence type="ECO:0000256" key="9">
    <source>
        <dbReference type="SAM" id="SignalP"/>
    </source>
</evidence>
<dbReference type="Pfam" id="PF13855">
    <property type="entry name" value="LRR_8"/>
    <property type="match status" value="2"/>
</dbReference>
<dbReference type="SUPFAM" id="SSF56112">
    <property type="entry name" value="Protein kinase-like (PK-like)"/>
    <property type="match status" value="1"/>
</dbReference>
<evidence type="ECO:0000256" key="3">
    <source>
        <dbReference type="ARBA" id="ARBA00022692"/>
    </source>
</evidence>
<sequence>MASIFQIILIIPLFVLAESTHTCSNNTADEALLSKAFASVSGFNISWFFATANCSYLPVSEIRLPSRNLTGTMSWKFLANMTQLQVIDLSNNSLAGSISPAIWLLPNLVEINLSNNRLGGVLGLPKLGIVKFESSLRKIDVSFNRLKDFGRVLSYRNLTYLDLSRNSFGAVSLPFWFTNLTNLEYLDISGCNFAGDVKAISHLQLLKYLDVSNNGFAGNFPADFPPLGNVKFLNVSFNNFSGELDSKLVQKFGISAFNHAGHFITRNSTTASAATARPELHIKPHPASPPQPHKPPQKNKVKNPKLVKKDKPKKTLIFAVLLPSALLLILVTFCTYCLCKKRTSSKRTKWAISTPVQIPSRFEKSGPFSFETGSGSSWVADLKEPTSAPVVMFEKPLLKLTFKDLIAATSHFGKEYLLAEGKSGPLYRAVMPGDLHVAIKVLEDARSLSHDEAVAIFEDFSKLKHTNVLPISGYCIAGNEKLVLYEFMANGDLHRWLHELPTGAPNVEDWSTDTWEIRTGSHYTSPEEMEWRTRHRIAIGMARGLAYLHNARSKPVVHGNLVASNILLTDDLEPRITGFALGDEGRAGRSSEDDVYSFGVVLVELLTGKLGSAETVDWARRLIKDGHGVDALDPRLKRGGGSVGKMVECLSLGYLCTAEAPGKRPTMQQVLGLLKDLHPSPLESI</sequence>
<dbReference type="Pfam" id="PF00560">
    <property type="entry name" value="LRR_1"/>
    <property type="match status" value="1"/>
</dbReference>
<dbReference type="PROSITE" id="PS50011">
    <property type="entry name" value="PROTEIN_KINASE_DOM"/>
    <property type="match status" value="1"/>
</dbReference>